<keyword evidence="2" id="KW-0732">Signal</keyword>
<name>A0A914GT55_GLORO</name>
<keyword evidence="3" id="KW-1185">Reference proteome</keyword>
<feature type="compositionally biased region" description="Acidic residues" evidence="1">
    <location>
        <begin position="292"/>
        <end position="303"/>
    </location>
</feature>
<protein>
    <submittedName>
        <fullName evidence="4">WH2 domain-containing protein</fullName>
    </submittedName>
</protein>
<feature type="compositionally biased region" description="Low complexity" evidence="1">
    <location>
        <begin position="268"/>
        <end position="277"/>
    </location>
</feature>
<evidence type="ECO:0000313" key="3">
    <source>
        <dbReference type="Proteomes" id="UP000887572"/>
    </source>
</evidence>
<dbReference type="WBParaSite" id="Gr19_v10_g10159.t1">
    <property type="protein sequence ID" value="Gr19_v10_g10159.t1"/>
    <property type="gene ID" value="Gr19_v10_g10159"/>
</dbReference>
<dbReference type="Proteomes" id="UP000887572">
    <property type="component" value="Unplaced"/>
</dbReference>
<reference evidence="4" key="1">
    <citation type="submission" date="2022-11" db="UniProtKB">
        <authorList>
            <consortium name="WormBaseParasite"/>
        </authorList>
    </citation>
    <scope>IDENTIFICATION</scope>
</reference>
<feature type="compositionally biased region" description="Low complexity" evidence="1">
    <location>
        <begin position="236"/>
        <end position="245"/>
    </location>
</feature>
<evidence type="ECO:0000313" key="4">
    <source>
        <dbReference type="WBParaSite" id="Gr19_v10_g10159.t1"/>
    </source>
</evidence>
<proteinExistence type="predicted"/>
<feature type="signal peptide" evidence="2">
    <location>
        <begin position="1"/>
        <end position="24"/>
    </location>
</feature>
<feature type="region of interest" description="Disordered" evidence="1">
    <location>
        <begin position="220"/>
        <end position="303"/>
    </location>
</feature>
<organism evidence="3 4">
    <name type="scientific">Globodera rostochiensis</name>
    <name type="common">Golden nematode worm</name>
    <name type="synonym">Heterodera rostochiensis</name>
    <dbReference type="NCBI Taxonomy" id="31243"/>
    <lineage>
        <taxon>Eukaryota</taxon>
        <taxon>Metazoa</taxon>
        <taxon>Ecdysozoa</taxon>
        <taxon>Nematoda</taxon>
        <taxon>Chromadorea</taxon>
        <taxon>Rhabditida</taxon>
        <taxon>Tylenchina</taxon>
        <taxon>Tylenchomorpha</taxon>
        <taxon>Tylenchoidea</taxon>
        <taxon>Heteroderidae</taxon>
        <taxon>Heteroderinae</taxon>
        <taxon>Globodera</taxon>
    </lineage>
</organism>
<dbReference type="AlphaFoldDB" id="A0A914GT55"/>
<feature type="chain" id="PRO_5037112382" evidence="2">
    <location>
        <begin position="25"/>
        <end position="303"/>
    </location>
</feature>
<sequence>MPQTFKKCLYYSLFFLQHILTIDTVPIADSTDNVPVSDAIDTVPVADAIDTVPISGAIDTVPIADAIDTVPIVAIDTVSANADDNVAAKAKIHKKKSGTHSVPINRAVVNNKPTNSLAAAGAAPSTTSKLLEKHFAMGLRMASRGLVESGKLVQRAAPYAKAASLNAGRALLAGTKHGFRLTTNYVVKPAYRWGRRLVDKCARQLLRGLDQNWKTSCERAAPAAKSSVPAQNRPKSQASTSSSASHSDEKSMQRRGKGIFIDEKRAQQKLTQQKLLQHSGSNTSGKLKAIVEYDETDDDDSDW</sequence>
<evidence type="ECO:0000256" key="2">
    <source>
        <dbReference type="SAM" id="SignalP"/>
    </source>
</evidence>
<accession>A0A914GT55</accession>
<evidence type="ECO:0000256" key="1">
    <source>
        <dbReference type="SAM" id="MobiDB-lite"/>
    </source>
</evidence>